<evidence type="ECO:0000313" key="2">
    <source>
        <dbReference type="EMBL" id="KAF2657311.1"/>
    </source>
</evidence>
<feature type="region of interest" description="Disordered" evidence="1">
    <location>
        <begin position="1"/>
        <end position="31"/>
    </location>
</feature>
<keyword evidence="3" id="KW-1185">Reference proteome</keyword>
<evidence type="ECO:0000256" key="1">
    <source>
        <dbReference type="SAM" id="MobiDB-lite"/>
    </source>
</evidence>
<organism evidence="2 3">
    <name type="scientific">Lophiostoma macrostomum CBS 122681</name>
    <dbReference type="NCBI Taxonomy" id="1314788"/>
    <lineage>
        <taxon>Eukaryota</taxon>
        <taxon>Fungi</taxon>
        <taxon>Dikarya</taxon>
        <taxon>Ascomycota</taxon>
        <taxon>Pezizomycotina</taxon>
        <taxon>Dothideomycetes</taxon>
        <taxon>Pleosporomycetidae</taxon>
        <taxon>Pleosporales</taxon>
        <taxon>Lophiostomataceae</taxon>
        <taxon>Lophiostoma</taxon>
    </lineage>
</organism>
<sequence>MHRSRDKSTSGVPPPTSSLHSSPGGGPSALAPVGRRLACRGRVPARVLRCAATSPGRALEGCLGYVPRGQVTPWASMPWDCPLVRCGTAACGWRGGVLETGVVFRRMGPCLLRVLRRRAQTTASGMRPASSCPQAQPPAARKIGNLNGQDAADATYGRAAVMVCSAWRTATSPLLLAVHFCTVERFLKLWHLDVLSELRPQGDSRSWATLGNLTLLSSPSGPGSGPWG</sequence>
<protein>
    <submittedName>
        <fullName evidence="2">Uncharacterized protein</fullName>
    </submittedName>
</protein>
<dbReference type="EMBL" id="MU004326">
    <property type="protein sequence ID" value="KAF2657311.1"/>
    <property type="molecule type" value="Genomic_DNA"/>
</dbReference>
<gene>
    <name evidence="2" type="ORF">K491DRAFT_329226</name>
</gene>
<proteinExistence type="predicted"/>
<evidence type="ECO:0000313" key="3">
    <source>
        <dbReference type="Proteomes" id="UP000799324"/>
    </source>
</evidence>
<name>A0A6A6TDC5_9PLEO</name>
<feature type="compositionally biased region" description="Low complexity" evidence="1">
    <location>
        <begin position="17"/>
        <end position="31"/>
    </location>
</feature>
<dbReference type="AlphaFoldDB" id="A0A6A6TDC5"/>
<accession>A0A6A6TDC5</accession>
<dbReference type="Proteomes" id="UP000799324">
    <property type="component" value="Unassembled WGS sequence"/>
</dbReference>
<reference evidence="2" key="1">
    <citation type="journal article" date="2020" name="Stud. Mycol.">
        <title>101 Dothideomycetes genomes: a test case for predicting lifestyles and emergence of pathogens.</title>
        <authorList>
            <person name="Haridas S."/>
            <person name="Albert R."/>
            <person name="Binder M."/>
            <person name="Bloem J."/>
            <person name="Labutti K."/>
            <person name="Salamov A."/>
            <person name="Andreopoulos B."/>
            <person name="Baker S."/>
            <person name="Barry K."/>
            <person name="Bills G."/>
            <person name="Bluhm B."/>
            <person name="Cannon C."/>
            <person name="Castanera R."/>
            <person name="Culley D."/>
            <person name="Daum C."/>
            <person name="Ezra D."/>
            <person name="Gonzalez J."/>
            <person name="Henrissat B."/>
            <person name="Kuo A."/>
            <person name="Liang C."/>
            <person name="Lipzen A."/>
            <person name="Lutzoni F."/>
            <person name="Magnuson J."/>
            <person name="Mondo S."/>
            <person name="Nolan M."/>
            <person name="Ohm R."/>
            <person name="Pangilinan J."/>
            <person name="Park H.-J."/>
            <person name="Ramirez L."/>
            <person name="Alfaro M."/>
            <person name="Sun H."/>
            <person name="Tritt A."/>
            <person name="Yoshinaga Y."/>
            <person name="Zwiers L.-H."/>
            <person name="Turgeon B."/>
            <person name="Goodwin S."/>
            <person name="Spatafora J."/>
            <person name="Crous P."/>
            <person name="Grigoriev I."/>
        </authorList>
    </citation>
    <scope>NUCLEOTIDE SEQUENCE</scope>
    <source>
        <strain evidence="2">CBS 122681</strain>
    </source>
</reference>